<comment type="caution">
    <text evidence="4">The sequence shown here is derived from an EMBL/GenBank/DDBJ whole genome shotgun (WGS) entry which is preliminary data.</text>
</comment>
<gene>
    <name evidence="4" type="primary">sufD</name>
    <name evidence="4" type="ORF">FYJ62_08490</name>
</gene>
<dbReference type="InterPro" id="IPR037284">
    <property type="entry name" value="SUF_FeS_clus_asmbl_SufBD_sf"/>
</dbReference>
<dbReference type="SUPFAM" id="SSF101960">
    <property type="entry name" value="Stabilizer of iron transporter SufD"/>
    <property type="match status" value="1"/>
</dbReference>
<sequence>MEEALWFKGIQAKAAALAPTLKRPVFDKIDSRDWDLELGARDQTDPELAIPPEFAHQQLLQVGSLTRSRNLCEDLRAQGVIVCDWAEALEKHGDLLQKYFGQAVPIDENRLTAEHAASINNGILVYVPKNVAVKEPITVAYLQDASKKQDFVEHVMLIADVNSSVSYMESLATIGAEANTASIVVEVIARAGSQVKYAGIDRLGQKTTAYIKRVAKISQDAKVDWALGMLSDGKILGDFDSNLIGTGSKADMNIIAITIGDQIQGLNTVVNNYGRKSVGHILQHGVILQRSSLIFDGIGHVMKGAKGADAQQENRVLMLSRAARGDANPILLIDDNDVFAGHAASVGRVDEQQLYYLMSRGIPKKTAERLVIRGFLGPVLTRVPSADVRQRLFAMVERKLIDGQDME</sequence>
<dbReference type="EMBL" id="VUMX01000026">
    <property type="protein sequence ID" value="MST87654.1"/>
    <property type="molecule type" value="Genomic_DNA"/>
</dbReference>
<evidence type="ECO:0000259" key="2">
    <source>
        <dbReference type="Pfam" id="PF01458"/>
    </source>
</evidence>
<accession>A0A6A8MFP8</accession>
<dbReference type="Proteomes" id="UP000438120">
    <property type="component" value="Unassembled WGS sequence"/>
</dbReference>
<dbReference type="NCBIfam" id="TIGR01981">
    <property type="entry name" value="sufD"/>
    <property type="match status" value="1"/>
</dbReference>
<dbReference type="GO" id="GO:0016226">
    <property type="term" value="P:iron-sulfur cluster assembly"/>
    <property type="evidence" value="ECO:0007669"/>
    <property type="project" value="InterPro"/>
</dbReference>
<dbReference type="InterPro" id="IPR000825">
    <property type="entry name" value="SUF_FeS_clus_asmbl_SufBD_core"/>
</dbReference>
<comment type="similarity">
    <text evidence="1">Belongs to the iron-sulfur cluster assembly SufBD family.</text>
</comment>
<reference evidence="4 5" key="1">
    <citation type="submission" date="2019-08" db="EMBL/GenBank/DDBJ databases">
        <title>In-depth cultivation of the pig gut microbiome towards novel bacterial diversity and tailored functional studies.</title>
        <authorList>
            <person name="Wylensek D."/>
            <person name="Hitch T.C.A."/>
            <person name="Clavel T."/>
        </authorList>
    </citation>
    <scope>NUCLEOTIDE SEQUENCE [LARGE SCALE GENOMIC DNA]</scope>
    <source>
        <strain evidence="4 5">Bifido-178-WT-2B</strain>
    </source>
</reference>
<dbReference type="PANTHER" id="PTHR30508:SF1">
    <property type="entry name" value="UPF0051 PROTEIN ABCI8, CHLOROPLASTIC-RELATED"/>
    <property type="match status" value="1"/>
</dbReference>
<evidence type="ECO:0000313" key="4">
    <source>
        <dbReference type="EMBL" id="MST87654.1"/>
    </source>
</evidence>
<dbReference type="Pfam" id="PF19295">
    <property type="entry name" value="SufBD_N"/>
    <property type="match status" value="1"/>
</dbReference>
<dbReference type="RefSeq" id="WP_154549260.1">
    <property type="nucleotide sequence ID" value="NZ_VUMX01000026.1"/>
</dbReference>
<organism evidence="4 5">
    <name type="scientific">Lactobacillus porci</name>
    <dbReference type="NCBI Taxonomy" id="2012477"/>
    <lineage>
        <taxon>Bacteria</taxon>
        <taxon>Bacillati</taxon>
        <taxon>Bacillota</taxon>
        <taxon>Bacilli</taxon>
        <taxon>Lactobacillales</taxon>
        <taxon>Lactobacillaceae</taxon>
        <taxon>Lactobacillus</taxon>
    </lineage>
</organism>
<evidence type="ECO:0000313" key="5">
    <source>
        <dbReference type="Proteomes" id="UP000438120"/>
    </source>
</evidence>
<dbReference type="InterPro" id="IPR011542">
    <property type="entry name" value="SUF_FeS_clus_asmbl_SufD"/>
</dbReference>
<proteinExistence type="inferred from homology"/>
<evidence type="ECO:0000259" key="3">
    <source>
        <dbReference type="Pfam" id="PF19295"/>
    </source>
</evidence>
<name>A0A6A8MFP8_9LACO</name>
<evidence type="ECO:0000256" key="1">
    <source>
        <dbReference type="ARBA" id="ARBA00043967"/>
    </source>
</evidence>
<dbReference type="OrthoDB" id="9803529at2"/>
<protein>
    <submittedName>
        <fullName evidence="4">Fe-S cluster assembly protein SufD</fullName>
    </submittedName>
</protein>
<dbReference type="InterPro" id="IPR055346">
    <property type="entry name" value="Fe-S_cluster_assembly_SufBD"/>
</dbReference>
<keyword evidence="5" id="KW-1185">Reference proteome</keyword>
<dbReference type="Pfam" id="PF01458">
    <property type="entry name" value="SUFBD_core"/>
    <property type="match status" value="1"/>
</dbReference>
<feature type="domain" description="SUF system FeS cluster assembly SufBD core" evidence="2">
    <location>
        <begin position="147"/>
        <end position="375"/>
    </location>
</feature>
<feature type="domain" description="SUF system FeS cluster assembly SufBD N-terminal" evidence="3">
    <location>
        <begin position="76"/>
        <end position="139"/>
    </location>
</feature>
<dbReference type="AlphaFoldDB" id="A0A6A8MFP8"/>
<dbReference type="InterPro" id="IPR045595">
    <property type="entry name" value="SufBD_N"/>
</dbReference>
<dbReference type="PANTHER" id="PTHR30508">
    <property type="entry name" value="FES CLUSTER ASSEMBLY PROTEIN SUF"/>
    <property type="match status" value="1"/>
</dbReference>